<evidence type="ECO:0000313" key="1">
    <source>
        <dbReference type="EMBL" id="JAH81925.1"/>
    </source>
</evidence>
<accession>A0A0E9VX95</accession>
<name>A0A0E9VX95_ANGAN</name>
<protein>
    <submittedName>
        <fullName evidence="1">Uncharacterized protein</fullName>
    </submittedName>
</protein>
<reference evidence="1" key="1">
    <citation type="submission" date="2014-11" db="EMBL/GenBank/DDBJ databases">
        <authorList>
            <person name="Amaro Gonzalez C."/>
        </authorList>
    </citation>
    <scope>NUCLEOTIDE SEQUENCE</scope>
</reference>
<dbReference type="AlphaFoldDB" id="A0A0E9VX95"/>
<sequence length="60" mass="6610">MKDTNMTLVPSYGAVLDPRVADSFRLGKESRQLGHSLQGYTNKPTSFTDTLVRTVLQGPI</sequence>
<dbReference type="EMBL" id="GBXM01026652">
    <property type="protein sequence ID" value="JAH81925.1"/>
    <property type="molecule type" value="Transcribed_RNA"/>
</dbReference>
<proteinExistence type="predicted"/>
<reference evidence="1" key="2">
    <citation type="journal article" date="2015" name="Fish Shellfish Immunol.">
        <title>Early steps in the European eel (Anguilla anguilla)-Vibrio vulnificus interaction in the gills: Role of the RtxA13 toxin.</title>
        <authorList>
            <person name="Callol A."/>
            <person name="Pajuelo D."/>
            <person name="Ebbesson L."/>
            <person name="Teles M."/>
            <person name="MacKenzie S."/>
            <person name="Amaro C."/>
        </authorList>
    </citation>
    <scope>NUCLEOTIDE SEQUENCE</scope>
</reference>
<organism evidence="1">
    <name type="scientific">Anguilla anguilla</name>
    <name type="common">European freshwater eel</name>
    <name type="synonym">Muraena anguilla</name>
    <dbReference type="NCBI Taxonomy" id="7936"/>
    <lineage>
        <taxon>Eukaryota</taxon>
        <taxon>Metazoa</taxon>
        <taxon>Chordata</taxon>
        <taxon>Craniata</taxon>
        <taxon>Vertebrata</taxon>
        <taxon>Euteleostomi</taxon>
        <taxon>Actinopterygii</taxon>
        <taxon>Neopterygii</taxon>
        <taxon>Teleostei</taxon>
        <taxon>Anguilliformes</taxon>
        <taxon>Anguillidae</taxon>
        <taxon>Anguilla</taxon>
    </lineage>
</organism>